<dbReference type="AlphaFoldDB" id="A0A6G1GRW0"/>
<accession>A0A6G1GRW0</accession>
<reference evidence="1" key="1">
    <citation type="journal article" date="2020" name="Stud. Mycol.">
        <title>101 Dothideomycetes genomes: a test case for predicting lifestyles and emergence of pathogens.</title>
        <authorList>
            <person name="Haridas S."/>
            <person name="Albert R."/>
            <person name="Binder M."/>
            <person name="Bloem J."/>
            <person name="Labutti K."/>
            <person name="Salamov A."/>
            <person name="Andreopoulos B."/>
            <person name="Baker S."/>
            <person name="Barry K."/>
            <person name="Bills G."/>
            <person name="Bluhm B."/>
            <person name="Cannon C."/>
            <person name="Castanera R."/>
            <person name="Culley D."/>
            <person name="Daum C."/>
            <person name="Ezra D."/>
            <person name="Gonzalez J."/>
            <person name="Henrissat B."/>
            <person name="Kuo A."/>
            <person name="Liang C."/>
            <person name="Lipzen A."/>
            <person name="Lutzoni F."/>
            <person name="Magnuson J."/>
            <person name="Mondo S."/>
            <person name="Nolan M."/>
            <person name="Ohm R."/>
            <person name="Pangilinan J."/>
            <person name="Park H.-J."/>
            <person name="Ramirez L."/>
            <person name="Alfaro M."/>
            <person name="Sun H."/>
            <person name="Tritt A."/>
            <person name="Yoshinaga Y."/>
            <person name="Zwiers L.-H."/>
            <person name="Turgeon B."/>
            <person name="Goodwin S."/>
            <person name="Spatafora J."/>
            <person name="Crous P."/>
            <person name="Grigoriev I."/>
        </authorList>
    </citation>
    <scope>NUCLEOTIDE SEQUENCE</scope>
    <source>
        <strain evidence="1">CBS 113979</strain>
    </source>
</reference>
<sequence>MLQPLLWLNMTANNCLKSWQMHSPFLPPFAVCSLSNPASLASAILCTSSSSQRSALASFLHTSTSHRSSSRTFILRPPLPLSDVSFNPGQTIHSTTLHHPPHLPIFTTSSIAFRLSKHKCSTLPARHCHLQVLHSFFFTAISSIQSSEAATPRTFKTSSAAGR</sequence>
<dbReference type="Proteomes" id="UP000800041">
    <property type="component" value="Unassembled WGS sequence"/>
</dbReference>
<organism evidence="1 2">
    <name type="scientific">Aulographum hederae CBS 113979</name>
    <dbReference type="NCBI Taxonomy" id="1176131"/>
    <lineage>
        <taxon>Eukaryota</taxon>
        <taxon>Fungi</taxon>
        <taxon>Dikarya</taxon>
        <taxon>Ascomycota</taxon>
        <taxon>Pezizomycotina</taxon>
        <taxon>Dothideomycetes</taxon>
        <taxon>Pleosporomycetidae</taxon>
        <taxon>Aulographales</taxon>
        <taxon>Aulographaceae</taxon>
    </lineage>
</organism>
<name>A0A6G1GRW0_9PEZI</name>
<protein>
    <submittedName>
        <fullName evidence="1">Uncharacterized protein</fullName>
    </submittedName>
</protein>
<evidence type="ECO:0000313" key="1">
    <source>
        <dbReference type="EMBL" id="KAF1983488.1"/>
    </source>
</evidence>
<dbReference type="EMBL" id="ML977174">
    <property type="protein sequence ID" value="KAF1983488.1"/>
    <property type="molecule type" value="Genomic_DNA"/>
</dbReference>
<evidence type="ECO:0000313" key="2">
    <source>
        <dbReference type="Proteomes" id="UP000800041"/>
    </source>
</evidence>
<keyword evidence="2" id="KW-1185">Reference proteome</keyword>
<proteinExistence type="predicted"/>
<gene>
    <name evidence="1" type="ORF">K402DRAFT_162718</name>
</gene>